<accession>A0A2Z2NQV2</accession>
<gene>
    <name evidence="2" type="ORF">IMCC3135_09920</name>
</gene>
<dbReference type="Proteomes" id="UP000250079">
    <property type="component" value="Chromosome"/>
</dbReference>
<evidence type="ECO:0000259" key="1">
    <source>
        <dbReference type="Pfam" id="PF02281"/>
    </source>
</evidence>
<dbReference type="Pfam" id="PF02281">
    <property type="entry name" value="Dimer_Tnp_Tn5"/>
    <property type="match status" value="1"/>
</dbReference>
<evidence type="ECO:0000313" key="3">
    <source>
        <dbReference type="Proteomes" id="UP000250079"/>
    </source>
</evidence>
<dbReference type="EMBL" id="CP018632">
    <property type="protein sequence ID" value="ASJ72078.1"/>
    <property type="molecule type" value="Genomic_DNA"/>
</dbReference>
<name>A0A2Z2NQV2_9GAMM</name>
<evidence type="ECO:0000313" key="2">
    <source>
        <dbReference type="EMBL" id="ASJ72078.1"/>
    </source>
</evidence>
<dbReference type="InterPro" id="IPR014737">
    <property type="entry name" value="Transposase_Tn5-like_C"/>
</dbReference>
<dbReference type="Gene3D" id="1.10.740.10">
    <property type="entry name" value="Transferase Inhibitor Protein From Tn5, Chain"/>
    <property type="match status" value="1"/>
</dbReference>
<organism evidence="2 3">
    <name type="scientific">Granulosicoccus antarcticus IMCC3135</name>
    <dbReference type="NCBI Taxonomy" id="1192854"/>
    <lineage>
        <taxon>Bacteria</taxon>
        <taxon>Pseudomonadati</taxon>
        <taxon>Pseudomonadota</taxon>
        <taxon>Gammaproteobacteria</taxon>
        <taxon>Chromatiales</taxon>
        <taxon>Granulosicoccaceae</taxon>
        <taxon>Granulosicoccus</taxon>
    </lineage>
</organism>
<protein>
    <recommendedName>
        <fullName evidence="1">Transposase Tn5 dimerisation domain-containing protein</fullName>
    </recommendedName>
</protein>
<dbReference type="InterPro" id="IPR003201">
    <property type="entry name" value="Transposase_Tn5"/>
</dbReference>
<proteinExistence type="predicted"/>
<keyword evidence="3" id="KW-1185">Reference proteome</keyword>
<dbReference type="AlphaFoldDB" id="A0A2Z2NQV2"/>
<dbReference type="KEGG" id="gai:IMCC3135_09920"/>
<feature type="domain" description="Transposase Tn5 dimerisation" evidence="1">
    <location>
        <begin position="1"/>
        <end position="64"/>
    </location>
</feature>
<reference evidence="2 3" key="1">
    <citation type="submission" date="2016-12" db="EMBL/GenBank/DDBJ databases">
        <authorList>
            <person name="Song W.-J."/>
            <person name="Kurnit D.M."/>
        </authorList>
    </citation>
    <scope>NUCLEOTIDE SEQUENCE [LARGE SCALE GENOMIC DNA]</scope>
    <source>
        <strain evidence="2 3">IMCC3135</strain>
    </source>
</reference>
<sequence length="71" mass="7742">MGRQCPDMKASLIFEAEEIRAIYAMNRKQVPKDTVPTINGVVRLVAMAEGFNGRKSDGESGAKRCGVASRK</sequence>
<dbReference type="RefSeq" id="WP_088917433.1">
    <property type="nucleotide sequence ID" value="NZ_CP018632.1"/>
</dbReference>